<dbReference type="PANTHER" id="PTHR46074:SF5">
    <property type="entry name" value="LIM DOMAIN-CONTAINING PROTEIN C"/>
    <property type="match status" value="1"/>
</dbReference>
<feature type="compositionally biased region" description="Low complexity" evidence="5">
    <location>
        <begin position="432"/>
        <end position="441"/>
    </location>
</feature>
<dbReference type="CDD" id="cd09358">
    <property type="entry name" value="LIM_Mical_like"/>
    <property type="match status" value="1"/>
</dbReference>
<keyword evidence="3 4" id="KW-0440">LIM domain</keyword>
<feature type="compositionally biased region" description="Basic and acidic residues" evidence="5">
    <location>
        <begin position="464"/>
        <end position="475"/>
    </location>
</feature>
<feature type="compositionally biased region" description="Low complexity" evidence="5">
    <location>
        <begin position="48"/>
        <end position="64"/>
    </location>
</feature>
<keyword evidence="9" id="KW-1185">Reference proteome</keyword>
<dbReference type="PROSITE" id="PS50023">
    <property type="entry name" value="LIM_DOMAIN_2"/>
    <property type="match status" value="1"/>
</dbReference>
<dbReference type="Pfam" id="PF12130">
    <property type="entry name" value="bMERB_dom"/>
    <property type="match status" value="1"/>
</dbReference>
<evidence type="ECO:0000259" key="7">
    <source>
        <dbReference type="PROSITE" id="PS51848"/>
    </source>
</evidence>
<feature type="compositionally biased region" description="Pro residues" evidence="5">
    <location>
        <begin position="603"/>
        <end position="612"/>
    </location>
</feature>
<dbReference type="SMART" id="SM01203">
    <property type="entry name" value="DUF3585"/>
    <property type="match status" value="1"/>
</dbReference>
<evidence type="ECO:0000313" key="8">
    <source>
        <dbReference type="EMBL" id="KAJ8036818.1"/>
    </source>
</evidence>
<feature type="compositionally biased region" description="Low complexity" evidence="5">
    <location>
        <begin position="589"/>
        <end position="602"/>
    </location>
</feature>
<keyword evidence="2 4" id="KW-0862">Zinc</keyword>
<dbReference type="OrthoDB" id="6129702at2759"/>
<feature type="compositionally biased region" description="Basic and acidic residues" evidence="5">
    <location>
        <begin position="1243"/>
        <end position="1255"/>
    </location>
</feature>
<feature type="domain" description="BMERB" evidence="7">
    <location>
        <begin position="1260"/>
        <end position="1347"/>
    </location>
</feature>
<evidence type="ECO:0000256" key="4">
    <source>
        <dbReference type="PROSITE-ProRule" id="PRU00125"/>
    </source>
</evidence>
<comment type="caution">
    <text evidence="8">The sequence shown here is derived from an EMBL/GenBank/DDBJ whole genome shotgun (WGS) entry which is preliminary data.</text>
</comment>
<feature type="compositionally biased region" description="Basic and acidic residues" evidence="5">
    <location>
        <begin position="1377"/>
        <end position="1395"/>
    </location>
</feature>
<feature type="compositionally biased region" description="Low complexity" evidence="5">
    <location>
        <begin position="1157"/>
        <end position="1178"/>
    </location>
</feature>
<feature type="compositionally biased region" description="Acidic residues" evidence="5">
    <location>
        <begin position="1057"/>
        <end position="1082"/>
    </location>
</feature>
<feature type="compositionally biased region" description="Basic and acidic residues" evidence="5">
    <location>
        <begin position="670"/>
        <end position="684"/>
    </location>
</feature>
<protein>
    <submittedName>
        <fullName evidence="8">MICAL-like protein 2</fullName>
    </submittedName>
</protein>
<feature type="region of interest" description="Disordered" evidence="5">
    <location>
        <begin position="1"/>
        <end position="190"/>
    </location>
</feature>
<feature type="compositionally biased region" description="Polar residues" evidence="5">
    <location>
        <begin position="925"/>
        <end position="937"/>
    </location>
</feature>
<feature type="compositionally biased region" description="Polar residues" evidence="5">
    <location>
        <begin position="91"/>
        <end position="106"/>
    </location>
</feature>
<evidence type="ECO:0000259" key="6">
    <source>
        <dbReference type="PROSITE" id="PS50023"/>
    </source>
</evidence>
<keyword evidence="1 4" id="KW-0479">Metal-binding</keyword>
<dbReference type="SMART" id="SM00132">
    <property type="entry name" value="LIM"/>
    <property type="match status" value="1"/>
</dbReference>
<reference evidence="8" key="1">
    <citation type="submission" date="2021-10" db="EMBL/GenBank/DDBJ databases">
        <title>Tropical sea cucumber genome reveals ecological adaptation and Cuvierian tubules defense mechanism.</title>
        <authorList>
            <person name="Chen T."/>
        </authorList>
    </citation>
    <scope>NUCLEOTIDE SEQUENCE</scope>
    <source>
        <strain evidence="8">Nanhai2018</strain>
        <tissue evidence="8">Muscle</tissue>
    </source>
</reference>
<feature type="compositionally biased region" description="Polar residues" evidence="5">
    <location>
        <begin position="65"/>
        <end position="81"/>
    </location>
</feature>
<feature type="region of interest" description="Disordered" evidence="5">
    <location>
        <begin position="206"/>
        <end position="235"/>
    </location>
</feature>
<dbReference type="InterPro" id="IPR022735">
    <property type="entry name" value="bMERB_dom"/>
</dbReference>
<feature type="compositionally biased region" description="Low complexity" evidence="5">
    <location>
        <begin position="622"/>
        <end position="638"/>
    </location>
</feature>
<feature type="compositionally biased region" description="Basic residues" evidence="5">
    <location>
        <begin position="1364"/>
        <end position="1376"/>
    </location>
</feature>
<dbReference type="EMBL" id="JAIZAY010000008">
    <property type="protein sequence ID" value="KAJ8036818.1"/>
    <property type="molecule type" value="Genomic_DNA"/>
</dbReference>
<dbReference type="InterPro" id="IPR001781">
    <property type="entry name" value="Znf_LIM"/>
</dbReference>
<feature type="compositionally biased region" description="Low complexity" evidence="5">
    <location>
        <begin position="28"/>
        <end position="39"/>
    </location>
</feature>
<evidence type="ECO:0000256" key="5">
    <source>
        <dbReference type="SAM" id="MobiDB-lite"/>
    </source>
</evidence>
<organism evidence="8 9">
    <name type="scientific">Holothuria leucospilota</name>
    <name type="common">Black long sea cucumber</name>
    <name type="synonym">Mertensiothuria leucospilota</name>
    <dbReference type="NCBI Taxonomy" id="206669"/>
    <lineage>
        <taxon>Eukaryota</taxon>
        <taxon>Metazoa</taxon>
        <taxon>Echinodermata</taxon>
        <taxon>Eleutherozoa</taxon>
        <taxon>Echinozoa</taxon>
        <taxon>Holothuroidea</taxon>
        <taxon>Aspidochirotacea</taxon>
        <taxon>Aspidochirotida</taxon>
        <taxon>Holothuriidae</taxon>
        <taxon>Holothuria</taxon>
    </lineage>
</organism>
<evidence type="ECO:0000256" key="2">
    <source>
        <dbReference type="ARBA" id="ARBA00022833"/>
    </source>
</evidence>
<feature type="compositionally biased region" description="Polar residues" evidence="5">
    <location>
        <begin position="124"/>
        <end position="145"/>
    </location>
</feature>
<feature type="compositionally biased region" description="Basic and acidic residues" evidence="5">
    <location>
        <begin position="900"/>
        <end position="919"/>
    </location>
</feature>
<feature type="compositionally biased region" description="Basic and acidic residues" evidence="5">
    <location>
        <begin position="1353"/>
        <end position="1363"/>
    </location>
</feature>
<feature type="compositionally biased region" description="Basic and acidic residues" evidence="5">
    <location>
        <begin position="1001"/>
        <end position="1019"/>
    </location>
</feature>
<dbReference type="PROSITE" id="PS00478">
    <property type="entry name" value="LIM_DOMAIN_1"/>
    <property type="match status" value="1"/>
</dbReference>
<feature type="compositionally biased region" description="Acidic residues" evidence="5">
    <location>
        <begin position="1033"/>
        <end position="1047"/>
    </location>
</feature>
<feature type="region of interest" description="Disordered" evidence="5">
    <location>
        <begin position="1339"/>
        <end position="1402"/>
    </location>
</feature>
<feature type="compositionally biased region" description="Basic and acidic residues" evidence="5">
    <location>
        <begin position="642"/>
        <end position="658"/>
    </location>
</feature>
<feature type="compositionally biased region" description="Basic and acidic residues" evidence="5">
    <location>
        <begin position="852"/>
        <end position="875"/>
    </location>
</feature>
<feature type="compositionally biased region" description="Polar residues" evidence="5">
    <location>
        <begin position="722"/>
        <end position="748"/>
    </location>
</feature>
<dbReference type="Pfam" id="PF00412">
    <property type="entry name" value="LIM"/>
    <property type="match status" value="1"/>
</dbReference>
<name>A0A9Q1C224_HOLLE</name>
<evidence type="ECO:0000313" key="9">
    <source>
        <dbReference type="Proteomes" id="UP001152320"/>
    </source>
</evidence>
<dbReference type="SUPFAM" id="SSF57716">
    <property type="entry name" value="Glucocorticoid receptor-like (DNA-binding domain)"/>
    <property type="match status" value="1"/>
</dbReference>
<evidence type="ECO:0000256" key="1">
    <source>
        <dbReference type="ARBA" id="ARBA00022723"/>
    </source>
</evidence>
<sequence>MADSSVPAGGHRSRSTVRSRKKKRCHSSSDSSSPSSVRGRSSDKQPDQSETLSQILSLLSQMSQGNKPTQAERPVQTQPQPQAERPVQIRPQLQTERPVQTQSQLQAERPVRIRQPQTERESQFQHPRSVSIQERASPSADTSVASGLARRDSLTSELSPDPDFFSDDNHEVSGSDEDDDPPLFGTDLTRESFDKAVEVVRRQLGFEDVQQPTEDQGRKSKLSLNRPTPDKRPLMPVDVECEDRLKAASTSRKWTPFPRKQTSEFRVDEREWNACFRTPPIPTGAVDHLRNAGAMDAKGRYRSAPSKKSEKALSAEVLMKSFRQDVSRRDTGAVVNILGPLSRLIFDQFARIAVRSVQERRDLLLESLSWPTQDIKRRFLDLPLEGKDIFGGRFDEHLQVEVKRRKDLKKADFRLPAAFSRRRSPDFRRSSRPSQPRSSGSSDRRPAELGIKPAVGTGRTTVKRPMEEDNPFKGKEGITPIKKAFPANTCQVCGKKVYLVEKVVSNNKLYHRSCFKCNKCGGTLRPGNAKVGVDPSQIECQHHQDKIWNLRTNMASRIKKENKENSGTIWENQAEKKAEDSSPWVTQKPTQPAVPTAVTPPSAKKPPIPKNPPSKLIHPHLSSQSSARAQFFSPSSASKVPVGEESKKTKDLEKEKAKAGLITSIAGAMAKDEEKQKVQSKDGKLYNSNSKETLIDEPAESSTSRKAVTPSPKVDDVKPSESKTNNYNSVTSVSQRISMFSQNDTNVNIKGKGPMKEERKKDDKVSEKKKDDKLSTAEKIPEETKADTKPIISGGGGVKAMINKMEEENDQVSQEQGGEGEVLTESEGDSTVKGEVSGLEIKKDLSEEEKQDTEQLEKEKERKHLEAAVDEKESGAIEDDEIDENNPFFASDDETTEAEEPQKMLSEEKMDTDEVRGDSSKVLGDNQSQEETKTGFNKTGDGRGDQEGLVMKVEEHVKDSGSELTEGDSYTIGGQEKEVGENGDNSAMEGKSSDLIQEKTGSNEEISRTKDKKSAKVEDSDLDYDDSLNPFGSDDDEQSTSDDDSDSDLGPNNPFAESDEGELDYDESLNPFGDDDDEEMLEGEPRENPFTGSPILRTSPSKSSKVKPPRPPPPKTTTPKKGVADAPKFKTRDEILQEMSRARNTLKQKKRRAPDAPTVTPSSKTTPPSSDGGSSSPSLAGTPRSRKSRRAPLPPGKGNDNIQQNGISGSPKPKDRTLLDTPEGSPVPSPRTTKSQKVRQHHVTPEEIQKEIAEIEAKTSELEKKGIELEDKLRAEMKDLEIQHAEVEYEMRVLMHKQEHLKTDEDAKKEEELLELLIALVQQRSTIVDRLEEDRIREQAEDETIRNMMQMKGLDRESVELKKEKKKKKKKKKHKEKDKEKTKEKEKHKTKNKDQGDEDKEQ</sequence>
<feature type="compositionally biased region" description="Basic residues" evidence="5">
    <location>
        <begin position="11"/>
        <end position="26"/>
    </location>
</feature>
<feature type="region of interest" description="Disordered" evidence="5">
    <location>
        <begin position="559"/>
        <end position="1255"/>
    </location>
</feature>
<dbReference type="PANTHER" id="PTHR46074">
    <property type="entry name" value="CYSTEINE-RICH PROTEIN CRIP FAMILY MEMBER"/>
    <property type="match status" value="1"/>
</dbReference>
<dbReference type="Gene3D" id="2.10.110.10">
    <property type="entry name" value="Cysteine Rich Protein"/>
    <property type="match status" value="1"/>
</dbReference>
<accession>A0A9Q1C224</accession>
<gene>
    <name evidence="8" type="ORF">HOLleu_17460</name>
</gene>
<dbReference type="Proteomes" id="UP001152320">
    <property type="component" value="Chromosome 8"/>
</dbReference>
<feature type="compositionally biased region" description="Basic and acidic residues" evidence="5">
    <location>
        <begin position="940"/>
        <end position="961"/>
    </location>
</feature>
<proteinExistence type="predicted"/>
<dbReference type="PROSITE" id="PS51848">
    <property type="entry name" value="BMERB"/>
    <property type="match status" value="1"/>
</dbReference>
<feature type="domain" description="LIM zinc-binding" evidence="6">
    <location>
        <begin position="488"/>
        <end position="550"/>
    </location>
</feature>
<evidence type="ECO:0000256" key="3">
    <source>
        <dbReference type="ARBA" id="ARBA00023038"/>
    </source>
</evidence>
<dbReference type="GO" id="GO:0046872">
    <property type="term" value="F:metal ion binding"/>
    <property type="evidence" value="ECO:0007669"/>
    <property type="project" value="UniProtKB-KW"/>
</dbReference>
<feature type="region of interest" description="Disordered" evidence="5">
    <location>
        <begin position="422"/>
        <end position="475"/>
    </location>
</feature>
<feature type="compositionally biased region" description="Basic and acidic residues" evidence="5">
    <location>
        <begin position="754"/>
        <end position="788"/>
    </location>
</feature>